<evidence type="ECO:0000313" key="14">
    <source>
        <dbReference type="Proteomes" id="UP000812440"/>
    </source>
</evidence>
<gene>
    <name evidence="13" type="ORF">GDO86_007918</name>
</gene>
<dbReference type="CDD" id="cd04652">
    <property type="entry name" value="LbH_eIF2B_gamma_C"/>
    <property type="match status" value="1"/>
</dbReference>
<dbReference type="GO" id="GO:0005851">
    <property type="term" value="C:eukaryotic translation initiation factor 2B complex"/>
    <property type="evidence" value="ECO:0007669"/>
    <property type="project" value="TreeGrafter"/>
</dbReference>
<keyword evidence="4" id="KW-0396">Initiation factor</keyword>
<dbReference type="Pfam" id="PF25084">
    <property type="entry name" value="LbH_EIF2B"/>
    <property type="match status" value="1"/>
</dbReference>
<evidence type="ECO:0000256" key="9">
    <source>
        <dbReference type="ARBA" id="ARBA00046432"/>
    </source>
</evidence>
<evidence type="ECO:0000256" key="6">
    <source>
        <dbReference type="ARBA" id="ARBA00044196"/>
    </source>
</evidence>
<dbReference type="SUPFAM" id="SSF53448">
    <property type="entry name" value="Nucleotide-diphospho-sugar transferases"/>
    <property type="match status" value="1"/>
</dbReference>
<protein>
    <recommendedName>
        <fullName evidence="6">Translation initiation factor eIF2B subunit gamma</fullName>
    </recommendedName>
    <alternativeName>
        <fullName evidence="7">eIF2B GDP-GTP exchange factor subunit gamma</fullName>
    </alternativeName>
</protein>
<dbReference type="EMBL" id="JAACNH010000007">
    <property type="protein sequence ID" value="KAG8437014.1"/>
    <property type="molecule type" value="Genomic_DNA"/>
</dbReference>
<dbReference type="InterPro" id="IPR005835">
    <property type="entry name" value="NTP_transferase_dom"/>
</dbReference>
<comment type="function">
    <text evidence="8">Acts as a component of the translation initiation factor 2B (eIF2B) complex, which catalyzes the exchange of GDP for GTP on the eukaryotic initiation factor 2 (eIF2) complex gamma subunit. Its guanine nucleotide exchange factor activity is repressed when bound to eIF2 complex phosphorylated on the alpha subunit, thereby limiting the amount of methionyl-initiator methionine tRNA available to the ribosome and consequently global translation is repressed.</text>
</comment>
<dbReference type="FunFam" id="2.160.10.10:FF:000031">
    <property type="entry name" value="Translation initiation factor eIF-2B subunit gamma"/>
    <property type="match status" value="1"/>
</dbReference>
<dbReference type="PANTHER" id="PTHR45989">
    <property type="entry name" value="TRANSLATION INITIATION FACTOR EIF-2B SUBUNIT GAMMA"/>
    <property type="match status" value="1"/>
</dbReference>
<evidence type="ECO:0000313" key="13">
    <source>
        <dbReference type="EMBL" id="KAG8437014.1"/>
    </source>
</evidence>
<comment type="similarity">
    <text evidence="2">Belongs to the eIF-2B gamma/epsilon subunits family.</text>
</comment>
<dbReference type="AlphaFoldDB" id="A0A8T2J0U5"/>
<feature type="domain" description="Nucleotidyl transferase" evidence="11">
    <location>
        <begin position="16"/>
        <end position="149"/>
    </location>
</feature>
<dbReference type="Pfam" id="PF00483">
    <property type="entry name" value="NTP_transferase"/>
    <property type="match status" value="1"/>
</dbReference>
<keyword evidence="3" id="KW-0963">Cytoplasm</keyword>
<dbReference type="GO" id="GO:0002183">
    <property type="term" value="P:cytoplasmic translational initiation"/>
    <property type="evidence" value="ECO:0007669"/>
    <property type="project" value="TreeGrafter"/>
</dbReference>
<evidence type="ECO:0000256" key="7">
    <source>
        <dbReference type="ARBA" id="ARBA00044229"/>
    </source>
</evidence>
<dbReference type="GO" id="GO:0003743">
    <property type="term" value="F:translation initiation factor activity"/>
    <property type="evidence" value="ECO:0007669"/>
    <property type="project" value="UniProtKB-KW"/>
</dbReference>
<comment type="subcellular location">
    <subcellularLocation>
        <location evidence="1">Cytoplasm</location>
        <location evidence="1">Cytosol</location>
    </subcellularLocation>
</comment>
<feature type="region of interest" description="Disordered" evidence="10">
    <location>
        <begin position="254"/>
        <end position="275"/>
    </location>
</feature>
<evidence type="ECO:0000256" key="8">
    <source>
        <dbReference type="ARBA" id="ARBA00045373"/>
    </source>
</evidence>
<evidence type="ECO:0000256" key="4">
    <source>
        <dbReference type="ARBA" id="ARBA00022540"/>
    </source>
</evidence>
<dbReference type="InterPro" id="IPR029044">
    <property type="entry name" value="Nucleotide-diphossugar_trans"/>
</dbReference>
<dbReference type="OrthoDB" id="10250549at2759"/>
<evidence type="ECO:0000256" key="5">
    <source>
        <dbReference type="ARBA" id="ARBA00022917"/>
    </source>
</evidence>
<dbReference type="GO" id="GO:0005829">
    <property type="term" value="C:cytosol"/>
    <property type="evidence" value="ECO:0007669"/>
    <property type="project" value="UniProtKB-SubCell"/>
</dbReference>
<dbReference type="Gene3D" id="2.160.10.10">
    <property type="entry name" value="Hexapeptide repeat proteins"/>
    <property type="match status" value="1"/>
</dbReference>
<name>A0A8T2J0U5_9PIPI</name>
<feature type="domain" description="EIF2B subunit epsilon/gamma LbH" evidence="12">
    <location>
        <begin position="362"/>
        <end position="450"/>
    </location>
</feature>
<accession>A0A8T2J0U5</accession>
<evidence type="ECO:0000256" key="3">
    <source>
        <dbReference type="ARBA" id="ARBA00022490"/>
    </source>
</evidence>
<dbReference type="CDD" id="cd04198">
    <property type="entry name" value="eIF-2B_gamma_N"/>
    <property type="match status" value="1"/>
</dbReference>
<dbReference type="Proteomes" id="UP000812440">
    <property type="component" value="Chromosome 4"/>
</dbReference>
<comment type="subunit">
    <text evidence="9">Component of the translation initiation factor 2B (eIF2B) complex which is a heterodecamer of two sets of five different subunits: alpha, beta, gamma, delta and epsilon. Subunits alpha, beta and delta comprise a regulatory subcomplex and subunits epsilon and gamma comprise a catalytic subcomplex. Within the complex, the hexameric regulatory complex resides at the center, with the two heterodimeric catalytic subcomplexes bound on opposite sides.</text>
</comment>
<evidence type="ECO:0000256" key="2">
    <source>
        <dbReference type="ARBA" id="ARBA00007878"/>
    </source>
</evidence>
<evidence type="ECO:0000259" key="11">
    <source>
        <dbReference type="Pfam" id="PF00483"/>
    </source>
</evidence>
<dbReference type="PANTHER" id="PTHR45989:SF1">
    <property type="entry name" value="TRANSLATION INITIATION FACTOR EIF-2B SUBUNIT GAMMA"/>
    <property type="match status" value="1"/>
</dbReference>
<evidence type="ECO:0000259" key="12">
    <source>
        <dbReference type="Pfam" id="PF25084"/>
    </source>
</evidence>
<evidence type="ECO:0000256" key="1">
    <source>
        <dbReference type="ARBA" id="ARBA00004514"/>
    </source>
</evidence>
<sequence length="467" mass="52616">MSLPRSVSRMAVELQAVVMAVGGGSRMMDLTKSFPKPLLPVGNRPLLWYPLNMLERAGFEEVIVVTTKEVQREMQKSFPDTKMKLDIVCLPDDKASELGTADSLRHIYQKIKSDVLVVSCDLITDVALHDVVDLFRAHNASLSMLVRKACEPSENIPGQKGKQKTVEERDFIGVDDTGSRLLLLANEEDLDDGLNLKKSILQRHPRIYIKQGMVDAHLYCLRKYIVDFLAANESFTSIRRELIPYLVRKQFSSATTSQQKKEEQEDLDTEKDSKPRDIYSFIPQDKLLDRALEMSCWNDHRGDMREAYHGCRLRCYVHVAENQLCCRVNTLAMYIEANRQVPRLLCDVCVEDHRIHPSAMITDRLMVGADSMIGSQTLVGEKSSIKHSLLGYACNIKDRVKITNCIIMNDVTVQECCIIQGSVICNNAVIESGADIKDCLVGPGLHIPSKAKCVNEIIMGNEQLMEI</sequence>
<keyword evidence="14" id="KW-1185">Reference proteome</keyword>
<dbReference type="InterPro" id="IPR051960">
    <property type="entry name" value="eIF2B_gamma"/>
</dbReference>
<evidence type="ECO:0000256" key="10">
    <source>
        <dbReference type="SAM" id="MobiDB-lite"/>
    </source>
</evidence>
<dbReference type="Gene3D" id="3.90.550.10">
    <property type="entry name" value="Spore Coat Polysaccharide Biosynthesis Protein SpsA, Chain A"/>
    <property type="match status" value="1"/>
</dbReference>
<proteinExistence type="inferred from homology"/>
<comment type="caution">
    <text evidence="13">The sequence shown here is derived from an EMBL/GenBank/DDBJ whole genome shotgun (WGS) entry which is preliminary data.</text>
</comment>
<organism evidence="13 14">
    <name type="scientific">Hymenochirus boettgeri</name>
    <name type="common">Congo dwarf clawed frog</name>
    <dbReference type="NCBI Taxonomy" id="247094"/>
    <lineage>
        <taxon>Eukaryota</taxon>
        <taxon>Metazoa</taxon>
        <taxon>Chordata</taxon>
        <taxon>Craniata</taxon>
        <taxon>Vertebrata</taxon>
        <taxon>Euteleostomi</taxon>
        <taxon>Amphibia</taxon>
        <taxon>Batrachia</taxon>
        <taxon>Anura</taxon>
        <taxon>Pipoidea</taxon>
        <taxon>Pipidae</taxon>
        <taxon>Pipinae</taxon>
        <taxon>Hymenochirus</taxon>
    </lineage>
</organism>
<dbReference type="GO" id="GO:0005085">
    <property type="term" value="F:guanyl-nucleotide exchange factor activity"/>
    <property type="evidence" value="ECO:0007669"/>
    <property type="project" value="TreeGrafter"/>
</dbReference>
<reference evidence="13" key="1">
    <citation type="thesis" date="2020" institute="ProQuest LLC" country="789 East Eisenhower Parkway, Ann Arbor, MI, USA">
        <title>Comparative Genomics and Chromosome Evolution.</title>
        <authorList>
            <person name="Mudd A.B."/>
        </authorList>
    </citation>
    <scope>NUCLEOTIDE SEQUENCE</scope>
    <source>
        <strain evidence="13">Female2</strain>
        <tissue evidence="13">Blood</tissue>
    </source>
</reference>
<keyword evidence="5" id="KW-0648">Protein biosynthesis</keyword>
<dbReference type="InterPro" id="IPR056764">
    <property type="entry name" value="LbH_EIF2B3/5"/>
</dbReference>